<dbReference type="EMBL" id="CP033152">
    <property type="protein sequence ID" value="AYO43802.1"/>
    <property type="molecule type" value="Genomic_DNA"/>
</dbReference>
<dbReference type="Proteomes" id="UP000269793">
    <property type="component" value="Chromosome V"/>
</dbReference>
<feature type="transmembrane region" description="Helical" evidence="2">
    <location>
        <begin position="355"/>
        <end position="376"/>
    </location>
</feature>
<dbReference type="Pfam" id="PF09419">
    <property type="entry name" value="PGP_phosphatase"/>
    <property type="match status" value="1"/>
</dbReference>
<keyword evidence="2" id="KW-0472">Membrane</keyword>
<evidence type="ECO:0000313" key="4">
    <source>
        <dbReference type="Proteomes" id="UP000269793"/>
    </source>
</evidence>
<reference evidence="3 4" key="1">
    <citation type="submission" date="2018-10" db="EMBL/GenBank/DDBJ databases">
        <title>Complete genome sequence of Malassezia restricta CBS 7877.</title>
        <authorList>
            <person name="Morand S.C."/>
            <person name="Bertignac M."/>
            <person name="Iltis A."/>
            <person name="Kolder I."/>
            <person name="Pirovano W."/>
            <person name="Jourdain R."/>
            <person name="Clavaud C."/>
        </authorList>
    </citation>
    <scope>NUCLEOTIDE SEQUENCE [LARGE SCALE GENOMIC DNA]</scope>
    <source>
        <strain evidence="3 4">CBS 7877</strain>
    </source>
</reference>
<gene>
    <name evidence="3" type="primary">GEP4</name>
    <name evidence="3" type="ORF">DNF11_2852</name>
</gene>
<protein>
    <submittedName>
        <fullName evidence="3">Phosphatidylglycerophosphatase GEP4, mitochondrial</fullName>
        <ecNumber evidence="3">3.1.3.27</ecNumber>
    </submittedName>
</protein>
<keyword evidence="2" id="KW-1133">Transmembrane helix</keyword>
<evidence type="ECO:0000256" key="1">
    <source>
        <dbReference type="SAM" id="MobiDB-lite"/>
    </source>
</evidence>
<sequence>MNLHGIAAAVQSIRRPGLLIPHLHVASMRHLDWHRIYASGVRYIVFDKDNCLTAPHHDQLAEPLQTTWKECRRVFGSENLLLVSNSAGSNSDPQALAAETVSSNLGIPVLCHAAKKPSSQCARQVVEHFLSLAFRRAESSSTSPLHILVIGDRITTDMVFAQRIARCLTKIESDGRHTQCTSILTKQLWGREGLGTRCLRLIESSVLRQLVRAGIPPGGSWLQRGYHIPPELKTWVVPAVEAPSLASAPTITMPEPRMWTRLKSAWQAMVSEFFGSVKHIQQLAWSALTATPTKQWRSSWRMPSSSKHLVSRSRARHMSTCRIVRAVHEKPVPRRPMPSVPEKQSPPRSLFGISWLRWALAVAALILLPLGFMGGMKLNELVDTWRSGDLSHEGERSLPPEPQVQEEVDRAVESESQLQQRKKITSLELEHYHLRRERERITEKLAHLDERQKAHSEQL</sequence>
<evidence type="ECO:0000313" key="3">
    <source>
        <dbReference type="EMBL" id="AYO43802.1"/>
    </source>
</evidence>
<evidence type="ECO:0000256" key="2">
    <source>
        <dbReference type="SAM" id="Phobius"/>
    </source>
</evidence>
<keyword evidence="2" id="KW-0812">Transmembrane</keyword>
<dbReference type="InterPro" id="IPR023214">
    <property type="entry name" value="HAD_sf"/>
</dbReference>
<dbReference type="STRING" id="425264.A0A3G2S8Z7"/>
<accession>A0A3G2S8Z7</accession>
<organism evidence="3 4">
    <name type="scientific">Malassezia restricta (strain ATCC 96810 / NBRC 103918 / CBS 7877)</name>
    <name type="common">Seborrheic dermatitis infection agent</name>
    <dbReference type="NCBI Taxonomy" id="425264"/>
    <lineage>
        <taxon>Eukaryota</taxon>
        <taxon>Fungi</taxon>
        <taxon>Dikarya</taxon>
        <taxon>Basidiomycota</taxon>
        <taxon>Ustilaginomycotina</taxon>
        <taxon>Malasseziomycetes</taxon>
        <taxon>Malasseziales</taxon>
        <taxon>Malasseziaceae</taxon>
        <taxon>Malassezia</taxon>
    </lineage>
</organism>
<dbReference type="Gene3D" id="3.40.50.1000">
    <property type="entry name" value="HAD superfamily/HAD-like"/>
    <property type="match status" value="1"/>
</dbReference>
<name>A0A3G2S8Z7_MALR7</name>
<keyword evidence="4" id="KW-1185">Reference proteome</keyword>
<dbReference type="InterPro" id="IPR027706">
    <property type="entry name" value="PGP_Pase"/>
</dbReference>
<dbReference type="GO" id="GO:0008962">
    <property type="term" value="F:phosphatidylglycerophosphatase activity"/>
    <property type="evidence" value="ECO:0007669"/>
    <property type="project" value="UniProtKB-EC"/>
</dbReference>
<dbReference type="EC" id="3.1.3.27" evidence="3"/>
<proteinExistence type="predicted"/>
<dbReference type="OrthoDB" id="198652at2759"/>
<dbReference type="AlphaFoldDB" id="A0A3G2S8Z7"/>
<keyword evidence="3" id="KW-0378">Hydrolase</keyword>
<dbReference type="VEuPathDB" id="FungiDB:DNF11_2852"/>
<feature type="region of interest" description="Disordered" evidence="1">
    <location>
        <begin position="390"/>
        <end position="419"/>
    </location>
</feature>